<dbReference type="Proteomes" id="UP000023755">
    <property type="component" value="Chromosome"/>
</dbReference>
<dbReference type="HOGENOM" id="CLU_3155345_0_0_5"/>
<accession>X5HM92</accession>
<proteinExistence type="predicted"/>
<sequence length="48" mass="5702">MNSEPYQSQILNFIVRHRALLYVGSLYMEKSRKFSVYDAEEFLFLPGI</sequence>
<evidence type="ECO:0000313" key="2">
    <source>
        <dbReference type="Proteomes" id="UP000023755"/>
    </source>
</evidence>
<dbReference type="STRING" id="1286528.NHE_0630"/>
<name>X5HM92_9RICK</name>
<dbReference type="AlphaFoldDB" id="X5HM92"/>
<reference evidence="1 2" key="1">
    <citation type="submission" date="2014-03" db="EMBL/GenBank/DDBJ databases">
        <title>Sequencing and Comparison of Genomes and Transcriptome Profiles of Human Ehrlichiosis Agents.</title>
        <authorList>
            <person name="Lin M."/>
            <person name="Daugherty S.C."/>
            <person name="Nagaraj S."/>
            <person name="Cheng Z."/>
            <person name="Xiong Q."/>
            <person name="Lin F.-Y."/>
            <person name="Sengamalay N."/>
            <person name="Ott S."/>
            <person name="Godinez A."/>
            <person name="Tallon L.J."/>
            <person name="Sadzewicz L."/>
            <person name="Fraser C.M."/>
            <person name="Dunning Hotopp J.C."/>
            <person name="Rikihisa Y."/>
        </authorList>
    </citation>
    <scope>NUCLEOTIDE SEQUENCE [LARGE SCALE GENOMIC DNA]</scope>
    <source>
        <strain evidence="1 2">Oregon</strain>
    </source>
</reference>
<dbReference type="EMBL" id="CP007481">
    <property type="protein sequence ID" value="AHX11565.1"/>
    <property type="molecule type" value="Genomic_DNA"/>
</dbReference>
<keyword evidence="2" id="KW-1185">Reference proteome</keyword>
<gene>
    <name evidence="1" type="ORF">NHE_0630</name>
</gene>
<protein>
    <submittedName>
        <fullName evidence="1">Uncharacterized protein</fullName>
    </submittedName>
</protein>
<evidence type="ECO:0000313" key="1">
    <source>
        <dbReference type="EMBL" id="AHX11565.1"/>
    </source>
</evidence>
<dbReference type="KEGG" id="nhm:NHE_0630"/>
<organism evidence="1 2">
    <name type="scientific">Neorickettsia helminthoeca str. Oregon</name>
    <dbReference type="NCBI Taxonomy" id="1286528"/>
    <lineage>
        <taxon>Bacteria</taxon>
        <taxon>Pseudomonadati</taxon>
        <taxon>Pseudomonadota</taxon>
        <taxon>Alphaproteobacteria</taxon>
        <taxon>Rickettsiales</taxon>
        <taxon>Anaplasmataceae</taxon>
        <taxon>Neorickettsia</taxon>
    </lineage>
</organism>